<evidence type="ECO:0000256" key="5">
    <source>
        <dbReference type="RuleBase" id="RU367022"/>
    </source>
</evidence>
<evidence type="ECO:0000256" key="2">
    <source>
        <dbReference type="ARBA" id="ARBA00022692"/>
    </source>
</evidence>
<feature type="transmembrane region" description="Helical" evidence="5">
    <location>
        <begin position="114"/>
        <end position="133"/>
    </location>
</feature>
<feature type="transmembrane region" description="Helical" evidence="5">
    <location>
        <begin position="42"/>
        <end position="62"/>
    </location>
</feature>
<keyword evidence="5" id="KW-0187">Copper transport</keyword>
<organism evidence="6 7">
    <name type="scientific">Acrasis kona</name>
    <dbReference type="NCBI Taxonomy" id="1008807"/>
    <lineage>
        <taxon>Eukaryota</taxon>
        <taxon>Discoba</taxon>
        <taxon>Heterolobosea</taxon>
        <taxon>Tetramitia</taxon>
        <taxon>Eutetramitia</taxon>
        <taxon>Acrasidae</taxon>
        <taxon>Acrasis</taxon>
    </lineage>
</organism>
<dbReference type="PANTHER" id="PTHR12483">
    <property type="entry name" value="SOLUTE CARRIER FAMILY 31 COPPER TRANSPORTERS"/>
    <property type="match status" value="1"/>
</dbReference>
<keyword evidence="7" id="KW-1185">Reference proteome</keyword>
<dbReference type="PANTHER" id="PTHR12483:SF27">
    <property type="entry name" value="COPPER TRANSPORT PROTEIN CTR1"/>
    <property type="match status" value="1"/>
</dbReference>
<keyword evidence="5" id="KW-0406">Ion transport</keyword>
<evidence type="ECO:0000256" key="1">
    <source>
        <dbReference type="ARBA" id="ARBA00004141"/>
    </source>
</evidence>
<feature type="transmembrane region" description="Helical" evidence="5">
    <location>
        <begin position="87"/>
        <end position="108"/>
    </location>
</feature>
<dbReference type="InterPro" id="IPR007274">
    <property type="entry name" value="Cop_transporter"/>
</dbReference>
<dbReference type="GO" id="GO:0005375">
    <property type="term" value="F:copper ion transmembrane transporter activity"/>
    <property type="evidence" value="ECO:0007669"/>
    <property type="project" value="UniProtKB-UniRule"/>
</dbReference>
<dbReference type="AlphaFoldDB" id="A0AAW2Z8K9"/>
<proteinExistence type="inferred from homology"/>
<comment type="subcellular location">
    <subcellularLocation>
        <location evidence="1 5">Membrane</location>
        <topology evidence="1 5">Multi-pass membrane protein</topology>
    </subcellularLocation>
</comment>
<accession>A0AAW2Z8K9</accession>
<comment type="similarity">
    <text evidence="5">Belongs to the copper transporter (Ctr) (TC 1.A.56) family. SLC31A subfamily.</text>
</comment>
<keyword evidence="5" id="KW-0813">Transport</keyword>
<evidence type="ECO:0000256" key="3">
    <source>
        <dbReference type="ARBA" id="ARBA00022989"/>
    </source>
</evidence>
<comment type="caution">
    <text evidence="6">The sequence shown here is derived from an EMBL/GenBank/DDBJ whole genome shotgun (WGS) entry which is preliminary data.</text>
</comment>
<evidence type="ECO:0000313" key="6">
    <source>
        <dbReference type="EMBL" id="KAL0485046.1"/>
    </source>
</evidence>
<keyword evidence="3 5" id="KW-1133">Transmembrane helix</keyword>
<dbReference type="Pfam" id="PF04145">
    <property type="entry name" value="Ctr"/>
    <property type="match status" value="2"/>
</dbReference>
<sequence>MEPMHNHTHHDMIMMPMYFDASINVGALLFKEWQVNTGWMYALAIMVMVLASILNQFLFFIVRKNIDNKPTLEGYQQVEKNRNMRIYMWYAIKSVVFLFQNALSYLLMLAVMTFNVGIFVAVIVGNTIGWMIFSMRYVDYKDVAKLTQQRYNIAPDGCH</sequence>
<dbReference type="EMBL" id="JAOPGA020001101">
    <property type="protein sequence ID" value="KAL0485046.1"/>
    <property type="molecule type" value="Genomic_DNA"/>
</dbReference>
<dbReference type="Proteomes" id="UP001431209">
    <property type="component" value="Unassembled WGS sequence"/>
</dbReference>
<keyword evidence="2 5" id="KW-0812">Transmembrane</keyword>
<dbReference type="GO" id="GO:0005886">
    <property type="term" value="C:plasma membrane"/>
    <property type="evidence" value="ECO:0007669"/>
    <property type="project" value="TreeGrafter"/>
</dbReference>
<name>A0AAW2Z8K9_9EUKA</name>
<reference evidence="6 7" key="1">
    <citation type="submission" date="2024-03" db="EMBL/GenBank/DDBJ databases">
        <title>The Acrasis kona genome and developmental transcriptomes reveal deep origins of eukaryotic multicellular pathways.</title>
        <authorList>
            <person name="Sheikh S."/>
            <person name="Fu C.-J."/>
            <person name="Brown M.W."/>
            <person name="Baldauf S.L."/>
        </authorList>
    </citation>
    <scope>NUCLEOTIDE SEQUENCE [LARGE SCALE GENOMIC DNA]</scope>
    <source>
        <strain evidence="6 7">ATCC MYA-3509</strain>
    </source>
</reference>
<protein>
    <recommendedName>
        <fullName evidence="5">Copper transport protein</fullName>
    </recommendedName>
</protein>
<gene>
    <name evidence="6" type="ORF">AKO1_003737</name>
</gene>
<keyword evidence="5" id="KW-0186">Copper</keyword>
<evidence type="ECO:0000313" key="7">
    <source>
        <dbReference type="Proteomes" id="UP001431209"/>
    </source>
</evidence>
<evidence type="ECO:0000256" key="4">
    <source>
        <dbReference type="ARBA" id="ARBA00023136"/>
    </source>
</evidence>
<keyword evidence="4 5" id="KW-0472">Membrane</keyword>